<feature type="transmembrane region" description="Helical" evidence="1">
    <location>
        <begin position="15"/>
        <end position="38"/>
    </location>
</feature>
<dbReference type="AlphaFoldDB" id="A0AAV0LTT7"/>
<keyword evidence="3" id="KW-1185">Reference proteome</keyword>
<keyword evidence="1" id="KW-1133">Transmembrane helix</keyword>
<keyword evidence="1" id="KW-0812">Transmembrane</keyword>
<evidence type="ECO:0000313" key="3">
    <source>
        <dbReference type="Proteomes" id="UP001154282"/>
    </source>
</evidence>
<dbReference type="EMBL" id="CAMGYJ010000006">
    <property type="protein sequence ID" value="CAI0437536.1"/>
    <property type="molecule type" value="Genomic_DNA"/>
</dbReference>
<reference evidence="2" key="1">
    <citation type="submission" date="2022-08" db="EMBL/GenBank/DDBJ databases">
        <authorList>
            <person name="Gutierrez-Valencia J."/>
        </authorList>
    </citation>
    <scope>NUCLEOTIDE SEQUENCE</scope>
</reference>
<name>A0AAV0LTT7_9ROSI</name>
<comment type="caution">
    <text evidence="2">The sequence shown here is derived from an EMBL/GenBank/DDBJ whole genome shotgun (WGS) entry which is preliminary data.</text>
</comment>
<evidence type="ECO:0000313" key="2">
    <source>
        <dbReference type="EMBL" id="CAI0437536.1"/>
    </source>
</evidence>
<keyword evidence="1" id="KW-0472">Membrane</keyword>
<organism evidence="2 3">
    <name type="scientific">Linum tenue</name>
    <dbReference type="NCBI Taxonomy" id="586396"/>
    <lineage>
        <taxon>Eukaryota</taxon>
        <taxon>Viridiplantae</taxon>
        <taxon>Streptophyta</taxon>
        <taxon>Embryophyta</taxon>
        <taxon>Tracheophyta</taxon>
        <taxon>Spermatophyta</taxon>
        <taxon>Magnoliopsida</taxon>
        <taxon>eudicotyledons</taxon>
        <taxon>Gunneridae</taxon>
        <taxon>Pentapetalae</taxon>
        <taxon>rosids</taxon>
        <taxon>fabids</taxon>
        <taxon>Malpighiales</taxon>
        <taxon>Linaceae</taxon>
        <taxon>Linum</taxon>
    </lineage>
</organism>
<proteinExistence type="predicted"/>
<dbReference type="Proteomes" id="UP001154282">
    <property type="component" value="Unassembled WGS sequence"/>
</dbReference>
<dbReference type="PROSITE" id="PS51257">
    <property type="entry name" value="PROKAR_LIPOPROTEIN"/>
    <property type="match status" value="1"/>
</dbReference>
<gene>
    <name evidence="2" type="ORF">LITE_LOCUS25503</name>
</gene>
<protein>
    <submittedName>
        <fullName evidence="2">Uncharacterized protein</fullName>
    </submittedName>
</protein>
<sequence length="85" mass="9635">MKGTAHLIRFGIGKYWGFCFQLLFFFFLGSAFGCFFGCKFRLLRALAQGLWKLSLSVACEVGQELFCLFVCLAFLARLGAKNVWC</sequence>
<evidence type="ECO:0000256" key="1">
    <source>
        <dbReference type="SAM" id="Phobius"/>
    </source>
</evidence>
<accession>A0AAV0LTT7</accession>